<gene>
    <name evidence="12" type="ORF">E5162_10195</name>
</gene>
<evidence type="ECO:0000256" key="9">
    <source>
        <dbReference type="SAM" id="MobiDB-lite"/>
    </source>
</evidence>
<keyword evidence="13" id="KW-1185">Reference proteome</keyword>
<dbReference type="PANTHER" id="PTHR47245:SF2">
    <property type="entry name" value="PEPTIDYL-PROLYL CIS-TRANS ISOMERASE HP_0175-RELATED"/>
    <property type="match status" value="1"/>
</dbReference>
<dbReference type="Gene3D" id="3.10.50.40">
    <property type="match status" value="1"/>
</dbReference>
<reference evidence="12 13" key="1">
    <citation type="journal article" date="2013" name="Int. J. Syst. Evol. Microbiol.">
        <title>Marinicauda pacifica gen. nov., sp. nov., a prosthecate alphaproteobacterium of the family Hyphomonadaceae isolated from deep seawater.</title>
        <authorList>
            <person name="Zhang X.Y."/>
            <person name="Li G.W."/>
            <person name="Wang C.S."/>
            <person name="Zhang Y.J."/>
            <person name="Xu X.W."/>
            <person name="Li H."/>
            <person name="Liu A."/>
            <person name="Liu C."/>
            <person name="Xie B.B."/>
            <person name="Qin Q.L."/>
            <person name="Xu Z."/>
            <person name="Chen X.L."/>
            <person name="Zhou B.C."/>
            <person name="Zhang Y.Z."/>
        </authorList>
    </citation>
    <scope>NUCLEOTIDE SEQUENCE [LARGE SCALE GENOMIC DNA]</scope>
    <source>
        <strain evidence="12 13">P-1 km-3</strain>
    </source>
</reference>
<dbReference type="EMBL" id="SRXV01000003">
    <property type="protein sequence ID" value="TGY92030.1"/>
    <property type="molecule type" value="Genomic_DNA"/>
</dbReference>
<dbReference type="InterPro" id="IPR050245">
    <property type="entry name" value="PrsA_foldase"/>
</dbReference>
<evidence type="ECO:0000256" key="4">
    <source>
        <dbReference type="ARBA" id="ARBA00018370"/>
    </source>
</evidence>
<evidence type="ECO:0000313" key="12">
    <source>
        <dbReference type="EMBL" id="TGY92030.1"/>
    </source>
</evidence>
<feature type="chain" id="PRO_5020199524" description="Parvulin-like PPIase" evidence="10">
    <location>
        <begin position="21"/>
        <end position="329"/>
    </location>
</feature>
<evidence type="ECO:0000256" key="7">
    <source>
        <dbReference type="ARBA" id="ARBA00031484"/>
    </source>
</evidence>
<evidence type="ECO:0000256" key="1">
    <source>
        <dbReference type="ARBA" id="ARBA00000971"/>
    </source>
</evidence>
<evidence type="ECO:0000313" key="13">
    <source>
        <dbReference type="Proteomes" id="UP000305451"/>
    </source>
</evidence>
<dbReference type="OrthoDB" id="14196at2"/>
<dbReference type="InterPro" id="IPR027304">
    <property type="entry name" value="Trigger_fact/SurA_dom_sf"/>
</dbReference>
<evidence type="ECO:0000256" key="3">
    <source>
        <dbReference type="ARBA" id="ARBA00013194"/>
    </source>
</evidence>
<keyword evidence="5 8" id="KW-0697">Rotamase</keyword>
<dbReference type="RefSeq" id="WP_135945163.1">
    <property type="nucleotide sequence ID" value="NZ_BMEI01000003.1"/>
</dbReference>
<dbReference type="Pfam" id="PF00639">
    <property type="entry name" value="Rotamase"/>
    <property type="match status" value="1"/>
</dbReference>
<protein>
    <recommendedName>
        <fullName evidence="4">Parvulin-like PPIase</fullName>
        <ecNumber evidence="3">5.2.1.8</ecNumber>
    </recommendedName>
    <alternativeName>
        <fullName evidence="6">Peptidyl-prolyl cis-trans isomerase plp</fullName>
    </alternativeName>
    <alternativeName>
        <fullName evidence="7">Rotamase plp</fullName>
    </alternativeName>
</protein>
<evidence type="ECO:0000256" key="2">
    <source>
        <dbReference type="ARBA" id="ARBA00007656"/>
    </source>
</evidence>
<dbReference type="PROSITE" id="PS50198">
    <property type="entry name" value="PPIC_PPIASE_2"/>
    <property type="match status" value="1"/>
</dbReference>
<dbReference type="AlphaFoldDB" id="A0A4S2H876"/>
<dbReference type="SUPFAM" id="SSF54534">
    <property type="entry name" value="FKBP-like"/>
    <property type="match status" value="1"/>
</dbReference>
<dbReference type="Proteomes" id="UP000305451">
    <property type="component" value="Unassembled WGS sequence"/>
</dbReference>
<feature type="signal peptide" evidence="10">
    <location>
        <begin position="1"/>
        <end position="20"/>
    </location>
</feature>
<feature type="compositionally biased region" description="Basic and acidic residues" evidence="9">
    <location>
        <begin position="307"/>
        <end position="319"/>
    </location>
</feature>
<dbReference type="GO" id="GO:0003755">
    <property type="term" value="F:peptidyl-prolyl cis-trans isomerase activity"/>
    <property type="evidence" value="ECO:0007669"/>
    <property type="project" value="UniProtKB-KW"/>
</dbReference>
<proteinExistence type="inferred from homology"/>
<sequence>MTAVSLLRIVCAGLGLAALASCGQAGPAPSETQAAPDRRAPVDYAFITLEPLGEDDAVAASVGETQIYMSDVRREAVSQNLVEDGAALRPADPVFQQVLSELIEQRLLALEARRQGLDADAETRRRLAAAEERILGNVLVETAVSRSVSDEAVQRVYEEQVRLVPPTEEVRARHILVSTREEADEVARLLAEGEDFATLAAQVSQDPATRFEGGDLGYFTREGILPGFAGVAFETPVGSISAPFQTEFGWHVLTVVDRRNQARPSLDEMRPRIVRFLTLDGIQTLLDTIRETYPVTRSAAPAPAELRAQETEETGRGAENDTDSSGGER</sequence>
<dbReference type="EC" id="5.2.1.8" evidence="3"/>
<evidence type="ECO:0000256" key="10">
    <source>
        <dbReference type="SAM" id="SignalP"/>
    </source>
</evidence>
<dbReference type="InterPro" id="IPR046357">
    <property type="entry name" value="PPIase_dom_sf"/>
</dbReference>
<accession>A0A4S2H876</accession>
<name>A0A4S2H876_9PROT</name>
<evidence type="ECO:0000259" key="11">
    <source>
        <dbReference type="PROSITE" id="PS50198"/>
    </source>
</evidence>
<dbReference type="PANTHER" id="PTHR47245">
    <property type="entry name" value="PEPTIDYLPROLYL ISOMERASE"/>
    <property type="match status" value="1"/>
</dbReference>
<comment type="similarity">
    <text evidence="2">Belongs to the PpiC/parvulin rotamase family.</text>
</comment>
<feature type="domain" description="PpiC" evidence="11">
    <location>
        <begin position="167"/>
        <end position="257"/>
    </location>
</feature>
<organism evidence="12 13">
    <name type="scientific">Marinicauda pacifica</name>
    <dbReference type="NCBI Taxonomy" id="1133559"/>
    <lineage>
        <taxon>Bacteria</taxon>
        <taxon>Pseudomonadati</taxon>
        <taxon>Pseudomonadota</taxon>
        <taxon>Alphaproteobacteria</taxon>
        <taxon>Maricaulales</taxon>
        <taxon>Maricaulaceae</taxon>
        <taxon>Marinicauda</taxon>
    </lineage>
</organism>
<dbReference type="PROSITE" id="PS01096">
    <property type="entry name" value="PPIC_PPIASE_1"/>
    <property type="match status" value="1"/>
</dbReference>
<comment type="catalytic activity">
    <reaction evidence="1">
        <text>[protein]-peptidylproline (omega=180) = [protein]-peptidylproline (omega=0)</text>
        <dbReference type="Rhea" id="RHEA:16237"/>
        <dbReference type="Rhea" id="RHEA-COMP:10747"/>
        <dbReference type="Rhea" id="RHEA-COMP:10748"/>
        <dbReference type="ChEBI" id="CHEBI:83833"/>
        <dbReference type="ChEBI" id="CHEBI:83834"/>
        <dbReference type="EC" id="5.2.1.8"/>
    </reaction>
</comment>
<comment type="caution">
    <text evidence="12">The sequence shown here is derived from an EMBL/GenBank/DDBJ whole genome shotgun (WGS) entry which is preliminary data.</text>
</comment>
<keyword evidence="10" id="KW-0732">Signal</keyword>
<keyword evidence="8 12" id="KW-0413">Isomerase</keyword>
<feature type="region of interest" description="Disordered" evidence="9">
    <location>
        <begin position="296"/>
        <end position="329"/>
    </location>
</feature>
<dbReference type="InterPro" id="IPR023058">
    <property type="entry name" value="PPIase_PpiC_CS"/>
</dbReference>
<dbReference type="SUPFAM" id="SSF109998">
    <property type="entry name" value="Triger factor/SurA peptide-binding domain-like"/>
    <property type="match status" value="1"/>
</dbReference>
<evidence type="ECO:0000256" key="8">
    <source>
        <dbReference type="PROSITE-ProRule" id="PRU00278"/>
    </source>
</evidence>
<evidence type="ECO:0000256" key="5">
    <source>
        <dbReference type="ARBA" id="ARBA00023110"/>
    </source>
</evidence>
<evidence type="ECO:0000256" key="6">
    <source>
        <dbReference type="ARBA" id="ARBA00030642"/>
    </source>
</evidence>
<dbReference type="Gene3D" id="1.10.4030.10">
    <property type="entry name" value="Porin chaperone SurA, peptide-binding domain"/>
    <property type="match status" value="1"/>
</dbReference>
<dbReference type="InterPro" id="IPR000297">
    <property type="entry name" value="PPIase_PpiC"/>
</dbReference>